<keyword evidence="2 5" id="KW-0812">Transmembrane</keyword>
<keyword evidence="4 5" id="KW-0472">Membrane</keyword>
<feature type="transmembrane region" description="Helical" evidence="5">
    <location>
        <begin position="291"/>
        <end position="311"/>
    </location>
</feature>
<feature type="transmembrane region" description="Helical" evidence="5">
    <location>
        <begin position="188"/>
        <end position="207"/>
    </location>
</feature>
<dbReference type="AlphaFoldDB" id="A0A1J5RS41"/>
<feature type="transmembrane region" description="Helical" evidence="5">
    <location>
        <begin position="38"/>
        <end position="54"/>
    </location>
</feature>
<gene>
    <name evidence="7" type="ORF">GALL_257410</name>
</gene>
<name>A0A1J5RS41_9ZZZZ</name>
<feature type="transmembrane region" description="Helical" evidence="5">
    <location>
        <begin position="240"/>
        <end position="257"/>
    </location>
</feature>
<evidence type="ECO:0000256" key="2">
    <source>
        <dbReference type="ARBA" id="ARBA00022692"/>
    </source>
</evidence>
<dbReference type="GO" id="GO:0016020">
    <property type="term" value="C:membrane"/>
    <property type="evidence" value="ECO:0007669"/>
    <property type="project" value="UniProtKB-SubCell"/>
</dbReference>
<evidence type="ECO:0000313" key="7">
    <source>
        <dbReference type="EMBL" id="OIQ92307.1"/>
    </source>
</evidence>
<evidence type="ECO:0000256" key="5">
    <source>
        <dbReference type="SAM" id="Phobius"/>
    </source>
</evidence>
<comment type="subcellular location">
    <subcellularLocation>
        <location evidence="1">Membrane</location>
        <topology evidence="1">Multi-pass membrane protein</topology>
    </subcellularLocation>
</comment>
<dbReference type="InterPro" id="IPR007016">
    <property type="entry name" value="O-antigen_ligase-rel_domated"/>
</dbReference>
<keyword evidence="7" id="KW-0436">Ligase</keyword>
<feature type="transmembrane region" description="Helical" evidence="5">
    <location>
        <begin position="60"/>
        <end position="79"/>
    </location>
</feature>
<feature type="transmembrane region" description="Helical" evidence="5">
    <location>
        <begin position="429"/>
        <end position="446"/>
    </location>
</feature>
<feature type="transmembrane region" description="Helical" evidence="5">
    <location>
        <begin position="323"/>
        <end position="343"/>
    </location>
</feature>
<feature type="transmembrane region" description="Helical" evidence="5">
    <location>
        <begin position="458"/>
        <end position="475"/>
    </location>
</feature>
<dbReference type="GO" id="GO:0016874">
    <property type="term" value="F:ligase activity"/>
    <property type="evidence" value="ECO:0007669"/>
    <property type="project" value="UniProtKB-KW"/>
</dbReference>
<keyword evidence="3 5" id="KW-1133">Transmembrane helix</keyword>
<feature type="transmembrane region" description="Helical" evidence="5">
    <location>
        <begin position="269"/>
        <end position="285"/>
    </location>
</feature>
<comment type="caution">
    <text evidence="7">The sequence shown here is derived from an EMBL/GenBank/DDBJ whole genome shotgun (WGS) entry which is preliminary data.</text>
</comment>
<accession>A0A1J5RS41</accession>
<feature type="transmembrane region" description="Helical" evidence="5">
    <location>
        <begin position="100"/>
        <end position="118"/>
    </location>
</feature>
<proteinExistence type="predicted"/>
<feature type="domain" description="O-antigen ligase-related" evidence="6">
    <location>
        <begin position="278"/>
        <end position="437"/>
    </location>
</feature>
<dbReference type="InterPro" id="IPR051533">
    <property type="entry name" value="WaaL-like"/>
</dbReference>
<organism evidence="7">
    <name type="scientific">mine drainage metagenome</name>
    <dbReference type="NCBI Taxonomy" id="410659"/>
    <lineage>
        <taxon>unclassified sequences</taxon>
        <taxon>metagenomes</taxon>
        <taxon>ecological metagenomes</taxon>
    </lineage>
</organism>
<dbReference type="EMBL" id="MLJW01000235">
    <property type="protein sequence ID" value="OIQ92307.1"/>
    <property type="molecule type" value="Genomic_DNA"/>
</dbReference>
<evidence type="ECO:0000256" key="4">
    <source>
        <dbReference type="ARBA" id="ARBA00023136"/>
    </source>
</evidence>
<dbReference type="PANTHER" id="PTHR37422">
    <property type="entry name" value="TEICHURONIC ACID BIOSYNTHESIS PROTEIN TUAE"/>
    <property type="match status" value="1"/>
</dbReference>
<evidence type="ECO:0000256" key="1">
    <source>
        <dbReference type="ARBA" id="ARBA00004141"/>
    </source>
</evidence>
<reference evidence="7" key="1">
    <citation type="submission" date="2016-10" db="EMBL/GenBank/DDBJ databases">
        <title>Sequence of Gallionella enrichment culture.</title>
        <authorList>
            <person name="Poehlein A."/>
            <person name="Muehling M."/>
            <person name="Daniel R."/>
        </authorList>
    </citation>
    <scope>NUCLEOTIDE SEQUENCE</scope>
</reference>
<dbReference type="PANTHER" id="PTHR37422:SF23">
    <property type="entry name" value="TEICHURONIC ACID BIOSYNTHESIS PROTEIN TUAE"/>
    <property type="match status" value="1"/>
</dbReference>
<sequence length="504" mass="56814">MESPDNVPHSEYLRRQRPLERLRAHTSRNAPLHPRERQLIGLIALQLIFLPWAIGGELTWTQVVSLGLALLAFVVALLPRHYEADARGDDAFTLMMWPKLLRFPVFWLGLVFFGYVGVQMLNPAWHFVHGPGQSWWMQAIPYHHALPHGIAGVPWSQIPPLIAVIAYLAAFLTVCAAWVGLTRRRSAVLLLTILVINATALAFFSIAERVAGNGRIYWSLYYGTPYFVGPFIYKNHAGEYFNLMIAVCAAIGAYHFARTERRMLKSTPAGVFLFLGMILGATEILCYSRAATFLLVGYLIVLGVTFVIHLIRKRSSGSNPIVTFSLLAILIAFLLIAGSSLRLGEAWSKAEELFRQDKTNSIVMREVAAKATWQMAGDAPWLGHGLGSFRFLFPTYQVRYPLITGSTNGVIRMFWHHAHNDYAEFSAELGILGLLPLIGMLGFWGFQLIKNAVWRHPPLWILALGLALTMIHSYVDFEAQNPAIIVTWCTLWPCLIRWLEFEEK</sequence>
<protein>
    <submittedName>
        <fullName evidence="7">O-antigen ligase</fullName>
    </submittedName>
</protein>
<evidence type="ECO:0000256" key="3">
    <source>
        <dbReference type="ARBA" id="ARBA00022989"/>
    </source>
</evidence>
<evidence type="ECO:0000259" key="6">
    <source>
        <dbReference type="Pfam" id="PF04932"/>
    </source>
</evidence>
<dbReference type="Pfam" id="PF04932">
    <property type="entry name" value="Wzy_C"/>
    <property type="match status" value="1"/>
</dbReference>
<feature type="transmembrane region" description="Helical" evidence="5">
    <location>
        <begin position="161"/>
        <end position="181"/>
    </location>
</feature>